<evidence type="ECO:0000313" key="1">
    <source>
        <dbReference type="EMBL" id="GFO06101.1"/>
    </source>
</evidence>
<reference evidence="1 2" key="1">
    <citation type="journal article" date="2021" name="Elife">
        <title>Chloroplast acquisition without the gene transfer in kleptoplastic sea slugs, Plakobranchus ocellatus.</title>
        <authorList>
            <person name="Maeda T."/>
            <person name="Takahashi S."/>
            <person name="Yoshida T."/>
            <person name="Shimamura S."/>
            <person name="Takaki Y."/>
            <person name="Nagai Y."/>
            <person name="Toyoda A."/>
            <person name="Suzuki Y."/>
            <person name="Arimoto A."/>
            <person name="Ishii H."/>
            <person name="Satoh N."/>
            <person name="Nishiyama T."/>
            <person name="Hasebe M."/>
            <person name="Maruyama T."/>
            <person name="Minagawa J."/>
            <person name="Obokata J."/>
            <person name="Shigenobu S."/>
        </authorList>
    </citation>
    <scope>NUCLEOTIDE SEQUENCE [LARGE SCALE GENOMIC DNA]</scope>
</reference>
<gene>
    <name evidence="1" type="ORF">PoB_003260600</name>
</gene>
<comment type="caution">
    <text evidence="1">The sequence shown here is derived from an EMBL/GenBank/DDBJ whole genome shotgun (WGS) entry which is preliminary data.</text>
</comment>
<dbReference type="EMBL" id="BLXT01003762">
    <property type="protein sequence ID" value="GFO06101.1"/>
    <property type="molecule type" value="Genomic_DNA"/>
</dbReference>
<proteinExistence type="predicted"/>
<keyword evidence="2" id="KW-1185">Reference proteome</keyword>
<protein>
    <submittedName>
        <fullName evidence="1">Uncharacterized protein</fullName>
    </submittedName>
</protein>
<sequence>MNIYVYILTSPFATERWWHSVERARPEICRDSSSAQVRTRSTAPWTGEGPEISFCIKPFHSKVISGSQDLRQASAPVAGLEPTTEESCRFQGRLANHCANDAPLHVNKTRGEDNANIVQGSGETRPGTPIFSGSHTQAYRQSLHDAPIVNVPTDQYVYTRGSSEFSHFEGRSTDWGHR</sequence>
<name>A0AAV4A4C9_9GAST</name>
<evidence type="ECO:0000313" key="2">
    <source>
        <dbReference type="Proteomes" id="UP000735302"/>
    </source>
</evidence>
<dbReference type="Proteomes" id="UP000735302">
    <property type="component" value="Unassembled WGS sequence"/>
</dbReference>
<accession>A0AAV4A4C9</accession>
<organism evidence="1 2">
    <name type="scientific">Plakobranchus ocellatus</name>
    <dbReference type="NCBI Taxonomy" id="259542"/>
    <lineage>
        <taxon>Eukaryota</taxon>
        <taxon>Metazoa</taxon>
        <taxon>Spiralia</taxon>
        <taxon>Lophotrochozoa</taxon>
        <taxon>Mollusca</taxon>
        <taxon>Gastropoda</taxon>
        <taxon>Heterobranchia</taxon>
        <taxon>Euthyneura</taxon>
        <taxon>Panpulmonata</taxon>
        <taxon>Sacoglossa</taxon>
        <taxon>Placobranchoidea</taxon>
        <taxon>Plakobranchidae</taxon>
        <taxon>Plakobranchus</taxon>
    </lineage>
</organism>
<dbReference type="AlphaFoldDB" id="A0AAV4A4C9"/>